<keyword evidence="6 7" id="KW-1015">Disulfide bond</keyword>
<dbReference type="Pfam" id="PF07645">
    <property type="entry name" value="EGF_CA"/>
    <property type="match status" value="1"/>
</dbReference>
<evidence type="ECO:0000256" key="3">
    <source>
        <dbReference type="ARBA" id="ARBA00022737"/>
    </source>
</evidence>
<feature type="region of interest" description="Disordered" evidence="8">
    <location>
        <begin position="151"/>
        <end position="179"/>
    </location>
</feature>
<dbReference type="PROSITE" id="PS50026">
    <property type="entry name" value="EGF_3"/>
    <property type="match status" value="2"/>
</dbReference>
<dbReference type="GO" id="GO:0005509">
    <property type="term" value="F:calcium ion binding"/>
    <property type="evidence" value="ECO:0007669"/>
    <property type="project" value="InterPro"/>
</dbReference>
<dbReference type="InterPro" id="IPR001881">
    <property type="entry name" value="EGF-like_Ca-bd_dom"/>
</dbReference>
<dbReference type="PROSITE" id="PS01187">
    <property type="entry name" value="EGF_CA"/>
    <property type="match status" value="1"/>
</dbReference>
<feature type="region of interest" description="Disordered" evidence="8">
    <location>
        <begin position="231"/>
        <end position="250"/>
    </location>
</feature>
<feature type="domain" description="EGF-like" evidence="9">
    <location>
        <begin position="384"/>
        <end position="419"/>
    </location>
</feature>
<dbReference type="InterPro" id="IPR011489">
    <property type="entry name" value="EMI_domain"/>
</dbReference>
<dbReference type="CDD" id="cd00054">
    <property type="entry name" value="EGF_CA"/>
    <property type="match status" value="2"/>
</dbReference>
<protein>
    <submittedName>
        <fullName evidence="11">Epidermal growth factor-like protein 8</fullName>
    </submittedName>
</protein>
<dbReference type="OrthoDB" id="6516201at2759"/>
<evidence type="ECO:0000256" key="5">
    <source>
        <dbReference type="ARBA" id="ARBA00023054"/>
    </source>
</evidence>
<dbReference type="PANTHER" id="PTHR14949:SF56">
    <property type="entry name" value="EGF-LIKE-DOMAIN, MULTIPLE 7"/>
    <property type="match status" value="1"/>
</dbReference>
<dbReference type="InterPro" id="IPR049883">
    <property type="entry name" value="NOTCH1_EGF-like"/>
</dbReference>
<dbReference type="GO" id="GO:0005576">
    <property type="term" value="C:extracellular region"/>
    <property type="evidence" value="ECO:0007669"/>
    <property type="project" value="TreeGrafter"/>
</dbReference>
<name>A0A0K8U285_BACLA</name>
<proteinExistence type="predicted"/>
<feature type="compositionally biased region" description="Polar residues" evidence="8">
    <location>
        <begin position="151"/>
        <end position="162"/>
    </location>
</feature>
<organism evidence="11">
    <name type="scientific">Bactrocera latifrons</name>
    <name type="common">Malaysian fruit fly</name>
    <name type="synonym">Chaetodacus latifrons</name>
    <dbReference type="NCBI Taxonomy" id="174628"/>
    <lineage>
        <taxon>Eukaryota</taxon>
        <taxon>Metazoa</taxon>
        <taxon>Ecdysozoa</taxon>
        <taxon>Arthropoda</taxon>
        <taxon>Hexapoda</taxon>
        <taxon>Insecta</taxon>
        <taxon>Pterygota</taxon>
        <taxon>Neoptera</taxon>
        <taxon>Endopterygota</taxon>
        <taxon>Diptera</taxon>
        <taxon>Brachycera</taxon>
        <taxon>Muscomorpha</taxon>
        <taxon>Tephritoidea</taxon>
        <taxon>Tephritidae</taxon>
        <taxon>Bactrocera</taxon>
        <taxon>Bactrocera</taxon>
    </lineage>
</organism>
<feature type="domain" description="EGF-like" evidence="9">
    <location>
        <begin position="350"/>
        <end position="382"/>
    </location>
</feature>
<dbReference type="InterPro" id="IPR050969">
    <property type="entry name" value="Dev_Signal_Modulators"/>
</dbReference>
<dbReference type="PROSITE" id="PS00022">
    <property type="entry name" value="EGF_1"/>
    <property type="match status" value="1"/>
</dbReference>
<dbReference type="SMART" id="SM00181">
    <property type="entry name" value="EGF"/>
    <property type="match status" value="2"/>
</dbReference>
<dbReference type="AlphaFoldDB" id="A0A0K8U285"/>
<keyword evidence="1 7" id="KW-0245">EGF-like domain</keyword>
<dbReference type="PROSITE" id="PS00010">
    <property type="entry name" value="ASX_HYDROXYL"/>
    <property type="match status" value="1"/>
</dbReference>
<dbReference type="SMART" id="SM00179">
    <property type="entry name" value="EGF_CA"/>
    <property type="match status" value="2"/>
</dbReference>
<feature type="disulfide bond" evidence="7">
    <location>
        <begin position="354"/>
        <end position="364"/>
    </location>
</feature>
<evidence type="ECO:0000256" key="2">
    <source>
        <dbReference type="ARBA" id="ARBA00022729"/>
    </source>
</evidence>
<dbReference type="PROSITE" id="PS51041">
    <property type="entry name" value="EMI"/>
    <property type="match status" value="1"/>
</dbReference>
<keyword evidence="4" id="KW-0106">Calcium</keyword>
<evidence type="ECO:0000313" key="11">
    <source>
        <dbReference type="EMBL" id="JAI20854.1"/>
    </source>
</evidence>
<dbReference type="InterPro" id="IPR000742">
    <property type="entry name" value="EGF"/>
</dbReference>
<reference evidence="11" key="1">
    <citation type="submission" date="2015-06" db="EMBL/GenBank/DDBJ databases">
        <authorList>
            <person name="Hoefler B.C."/>
            <person name="Straight P.D."/>
        </authorList>
    </citation>
    <scope>NUCLEOTIDE SEQUENCE</scope>
</reference>
<evidence type="ECO:0000256" key="7">
    <source>
        <dbReference type="PROSITE-ProRule" id="PRU00076"/>
    </source>
</evidence>
<dbReference type="Gene3D" id="2.10.25.10">
    <property type="entry name" value="Laminin"/>
    <property type="match status" value="2"/>
</dbReference>
<dbReference type="InterPro" id="IPR000152">
    <property type="entry name" value="EGF-type_Asp/Asn_hydroxyl_site"/>
</dbReference>
<dbReference type="FunFam" id="2.10.25.10:FF:000010">
    <property type="entry name" value="Pro-epidermal growth factor"/>
    <property type="match status" value="1"/>
</dbReference>
<gene>
    <name evidence="11" type="primary">Egfl8_2</name>
    <name evidence="11" type="ORF">c1_g1_i1</name>
</gene>
<evidence type="ECO:0000256" key="4">
    <source>
        <dbReference type="ARBA" id="ARBA00022837"/>
    </source>
</evidence>
<accession>A0A0K8U285</accession>
<dbReference type="GO" id="GO:0009986">
    <property type="term" value="C:cell surface"/>
    <property type="evidence" value="ECO:0007669"/>
    <property type="project" value="TreeGrafter"/>
</dbReference>
<feature type="domain" description="EMI" evidence="10">
    <location>
        <begin position="257"/>
        <end position="346"/>
    </location>
</feature>
<dbReference type="PANTHER" id="PTHR14949">
    <property type="entry name" value="EGF-LIKE-DOMAIN, MULTIPLE 7, 8"/>
    <property type="match status" value="1"/>
</dbReference>
<dbReference type="Pfam" id="PF07546">
    <property type="entry name" value="EMI"/>
    <property type="match status" value="1"/>
</dbReference>
<evidence type="ECO:0000256" key="8">
    <source>
        <dbReference type="SAM" id="MobiDB-lite"/>
    </source>
</evidence>
<evidence type="ECO:0000256" key="1">
    <source>
        <dbReference type="ARBA" id="ARBA00022536"/>
    </source>
</evidence>
<evidence type="ECO:0000259" key="9">
    <source>
        <dbReference type="PROSITE" id="PS50026"/>
    </source>
</evidence>
<dbReference type="InterPro" id="IPR018097">
    <property type="entry name" value="EGF_Ca-bd_CS"/>
</dbReference>
<sequence length="534" mass="60576">MHFDKMAKIVNWAVISAVLIIFSNANVYAKVSIIGQKDTASYQSQESTIQRNRYHHPHQQKSHKSLVVPQEEERLQQRIQFQYRQVQPEILSSFGPNAQMEQAYNKTRSTRLRRLSSRNYYNNNISSRGARNHRVSPDWKYHVYNAHSNTFETPKSFSSPSAVNAGDNGGKGDDNSDDVELIGPNGTEITSPDWVNTRRSYGFVPLHTTATPPTILPPPLVPARRGYVTAAPPSSDLPHTTDEPNETNTIDSKDMEKRHICVQQRTITMPVKTTEVYTRPIWKHINTPCSAVQVQMKHPNQMCTRVQLVHEQAFRDVIRHMASQQVTYDCCSGWAREFPNSDSCSKRKRLPSICSTGCQNGGSCNEPDTCTCPAGFTGKYCEHDINECKEEKPCDQTCVNTIGSYFCECRKGFVLQLDQQSCKKIGLQDDDAFEARDLENEIESSDKDVSARLQKIERSLANERVHTNELQKSLQAAHSVVDTLKSRLSTIEKQQQDISRLQSNLYQTETRTNRLESMLNLLMKCRNGPNANCP</sequence>
<keyword evidence="5" id="KW-0175">Coiled coil</keyword>
<dbReference type="GO" id="GO:0005102">
    <property type="term" value="F:signaling receptor binding"/>
    <property type="evidence" value="ECO:0007669"/>
    <property type="project" value="TreeGrafter"/>
</dbReference>
<dbReference type="PROSITE" id="PS01186">
    <property type="entry name" value="EGF_2"/>
    <property type="match status" value="1"/>
</dbReference>
<evidence type="ECO:0000256" key="6">
    <source>
        <dbReference type="ARBA" id="ARBA00023157"/>
    </source>
</evidence>
<keyword evidence="3" id="KW-0677">Repeat</keyword>
<dbReference type="EMBL" id="GDHF01031460">
    <property type="protein sequence ID" value="JAI20854.1"/>
    <property type="molecule type" value="Transcribed_RNA"/>
</dbReference>
<keyword evidence="2" id="KW-0732">Signal</keyword>
<feature type="disulfide bond" evidence="7">
    <location>
        <begin position="372"/>
        <end position="381"/>
    </location>
</feature>
<dbReference type="SUPFAM" id="SSF57184">
    <property type="entry name" value="Growth factor receptor domain"/>
    <property type="match status" value="1"/>
</dbReference>
<feature type="disulfide bond" evidence="7">
    <location>
        <begin position="388"/>
        <end position="398"/>
    </location>
</feature>
<evidence type="ECO:0000259" key="10">
    <source>
        <dbReference type="PROSITE" id="PS51041"/>
    </source>
</evidence>
<comment type="caution">
    <text evidence="7">Lacks conserved residue(s) required for the propagation of feature annotation.</text>
</comment>
<dbReference type="InterPro" id="IPR009030">
    <property type="entry name" value="Growth_fac_rcpt_cys_sf"/>
</dbReference>